<dbReference type="Proteomes" id="UP000249081">
    <property type="component" value="Unassembled WGS sequence"/>
</dbReference>
<reference evidence="2" key="1">
    <citation type="submission" date="2018-04" db="EMBL/GenBank/DDBJ databases">
        <authorList>
            <person name="Cornet L."/>
        </authorList>
    </citation>
    <scope>NUCLEOTIDE SEQUENCE [LARGE SCALE GENOMIC DNA]</scope>
</reference>
<evidence type="ECO:0000313" key="2">
    <source>
        <dbReference type="Proteomes" id="UP000249081"/>
    </source>
</evidence>
<evidence type="ECO:0000313" key="1">
    <source>
        <dbReference type="EMBL" id="PZO34138.1"/>
    </source>
</evidence>
<dbReference type="AlphaFoldDB" id="A0A2W4XRW6"/>
<accession>A0A2W4XRW6</accession>
<organism evidence="1 2">
    <name type="scientific">Shackletoniella antarctica</name>
    <dbReference type="NCBI Taxonomy" id="268115"/>
    <lineage>
        <taxon>Bacteria</taxon>
        <taxon>Bacillati</taxon>
        <taxon>Cyanobacteriota</taxon>
        <taxon>Cyanophyceae</taxon>
        <taxon>Oculatellales</taxon>
        <taxon>Oculatellaceae</taxon>
        <taxon>Shackletoniella</taxon>
    </lineage>
</organism>
<comment type="caution">
    <text evidence="1">The sequence shown here is derived from an EMBL/GenBank/DDBJ whole genome shotgun (WGS) entry which is preliminary data.</text>
</comment>
<name>A0A2W4XRW6_9CYAN</name>
<dbReference type="EMBL" id="QBMN01000218">
    <property type="protein sequence ID" value="PZO34138.1"/>
    <property type="molecule type" value="Genomic_DNA"/>
</dbReference>
<reference evidence="1 2" key="2">
    <citation type="submission" date="2018-06" db="EMBL/GenBank/DDBJ databases">
        <title>Metagenomic assembly of (sub)arctic Cyanobacteria and their associated microbiome from non-axenic cultures.</title>
        <authorList>
            <person name="Baurain D."/>
        </authorList>
    </citation>
    <scope>NUCLEOTIDE SEQUENCE [LARGE SCALE GENOMIC DNA]</scope>
    <source>
        <strain evidence="1">ULC041bin1</strain>
    </source>
</reference>
<gene>
    <name evidence="1" type="ORF">DCF17_20850</name>
</gene>
<sequence>MPHQTIPQAIHPAPFSVGMGRSGYGAELNRSIGDLYPLWRSRIVLWIVFQRRLLLIASLLLALEFLVGVEEIALQVACCVAPSTARPGANSR</sequence>
<proteinExistence type="predicted"/>
<protein>
    <submittedName>
        <fullName evidence="1">Uncharacterized protein</fullName>
    </submittedName>
</protein>